<dbReference type="Proteomes" id="UP000736787">
    <property type="component" value="Unassembled WGS sequence"/>
</dbReference>
<dbReference type="AlphaFoldDB" id="A0A8T1KYD6"/>
<evidence type="ECO:0000313" key="2">
    <source>
        <dbReference type="EMBL" id="KAG2944177.1"/>
    </source>
</evidence>
<accession>A0A8T1KYD6</accession>
<dbReference type="Proteomes" id="UP000735874">
    <property type="component" value="Unassembled WGS sequence"/>
</dbReference>
<sequence>MKHERQAQMDVLALYLLLQPRQRKREFSRSTYSGMYSRKEHEASLNVTYERLSCDAAKNLVVANAFNTMLAIRH</sequence>
<organism evidence="1 4">
    <name type="scientific">Phytophthora cactorum</name>
    <dbReference type="NCBI Taxonomy" id="29920"/>
    <lineage>
        <taxon>Eukaryota</taxon>
        <taxon>Sar</taxon>
        <taxon>Stramenopiles</taxon>
        <taxon>Oomycota</taxon>
        <taxon>Peronosporomycetes</taxon>
        <taxon>Peronosporales</taxon>
        <taxon>Peronosporaceae</taxon>
        <taxon>Phytophthora</taxon>
    </lineage>
</organism>
<name>A0A8T1KYD6_9STRA</name>
<dbReference type="EMBL" id="RCMG01000672">
    <property type="protein sequence ID" value="KAG2850594.1"/>
    <property type="molecule type" value="Genomic_DNA"/>
</dbReference>
<evidence type="ECO:0000313" key="3">
    <source>
        <dbReference type="EMBL" id="KAG3214015.1"/>
    </source>
</evidence>
<gene>
    <name evidence="1" type="ORF">PC113_g16643</name>
    <name evidence="2" type="ORF">PC117_g9173</name>
    <name evidence="3" type="ORF">PC129_g15066</name>
</gene>
<proteinExistence type="predicted"/>
<protein>
    <submittedName>
        <fullName evidence="1">Uncharacterized protein</fullName>
    </submittedName>
</protein>
<evidence type="ECO:0000313" key="4">
    <source>
        <dbReference type="Proteomes" id="UP000735874"/>
    </source>
</evidence>
<dbReference type="EMBL" id="RCMV01000678">
    <property type="protein sequence ID" value="KAG3214015.1"/>
    <property type="molecule type" value="Genomic_DNA"/>
</dbReference>
<comment type="caution">
    <text evidence="1">The sequence shown here is derived from an EMBL/GenBank/DDBJ whole genome shotgun (WGS) entry which is preliminary data.</text>
</comment>
<evidence type="ECO:0000313" key="1">
    <source>
        <dbReference type="EMBL" id="KAG2850594.1"/>
    </source>
</evidence>
<dbReference type="EMBL" id="RCMK01000206">
    <property type="protein sequence ID" value="KAG2944177.1"/>
    <property type="molecule type" value="Genomic_DNA"/>
</dbReference>
<reference evidence="1" key="1">
    <citation type="submission" date="2018-10" db="EMBL/GenBank/DDBJ databases">
        <title>Effector identification in a new, highly contiguous assembly of the strawberry crown rot pathogen Phytophthora cactorum.</title>
        <authorList>
            <person name="Armitage A.D."/>
            <person name="Nellist C.F."/>
            <person name="Bates H."/>
            <person name="Vickerstaff R.J."/>
            <person name="Harrison R.J."/>
        </authorList>
    </citation>
    <scope>NUCLEOTIDE SEQUENCE</scope>
    <source>
        <strain evidence="1">15-7</strain>
        <strain evidence="2">4040</strain>
        <strain evidence="3">P421</strain>
    </source>
</reference>
<dbReference type="Proteomes" id="UP000760860">
    <property type="component" value="Unassembled WGS sequence"/>
</dbReference>